<dbReference type="InterPro" id="IPR036465">
    <property type="entry name" value="vWFA_dom_sf"/>
</dbReference>
<feature type="region of interest" description="Disordered" evidence="7">
    <location>
        <begin position="1"/>
        <end position="48"/>
    </location>
</feature>
<organism evidence="13">
    <name type="scientific">Clastoptera arizonana</name>
    <name type="common">Arizona spittle bug</name>
    <dbReference type="NCBI Taxonomy" id="38151"/>
    <lineage>
        <taxon>Eukaryota</taxon>
        <taxon>Metazoa</taxon>
        <taxon>Ecdysozoa</taxon>
        <taxon>Arthropoda</taxon>
        <taxon>Hexapoda</taxon>
        <taxon>Insecta</taxon>
        <taxon>Pterygota</taxon>
        <taxon>Neoptera</taxon>
        <taxon>Paraneoptera</taxon>
        <taxon>Hemiptera</taxon>
        <taxon>Auchenorrhyncha</taxon>
        <taxon>Cercopoidea</taxon>
        <taxon>Clastopteridae</taxon>
        <taxon>Clastoptera</taxon>
    </lineage>
</organism>
<dbReference type="GO" id="GO:0005789">
    <property type="term" value="C:endoplasmic reticulum membrane"/>
    <property type="evidence" value="ECO:0007669"/>
    <property type="project" value="UniProtKB-SubCell"/>
</dbReference>
<keyword evidence="5" id="KW-0653">Protein transport</keyword>
<dbReference type="Gene3D" id="1.20.120.730">
    <property type="entry name" value="Sec23/Sec24 helical domain"/>
    <property type="match status" value="1"/>
</dbReference>
<evidence type="ECO:0000256" key="2">
    <source>
        <dbReference type="ARBA" id="ARBA00004397"/>
    </source>
</evidence>
<dbReference type="Pfam" id="PF04810">
    <property type="entry name" value="zf-Sec23_Sec24"/>
    <property type="match status" value="1"/>
</dbReference>
<feature type="region of interest" description="Disordered" evidence="7">
    <location>
        <begin position="250"/>
        <end position="319"/>
    </location>
</feature>
<feature type="compositionally biased region" description="Polar residues" evidence="7">
    <location>
        <begin position="175"/>
        <end position="203"/>
    </location>
</feature>
<evidence type="ECO:0000259" key="12">
    <source>
        <dbReference type="Pfam" id="PF08033"/>
    </source>
</evidence>
<dbReference type="InterPro" id="IPR036174">
    <property type="entry name" value="Znf_Sec23_Sec24_sf"/>
</dbReference>
<dbReference type="InterPro" id="IPR029006">
    <property type="entry name" value="ADF-H/Gelsolin-like_dom_sf"/>
</dbReference>
<dbReference type="Gene3D" id="3.40.20.10">
    <property type="entry name" value="Severin"/>
    <property type="match status" value="1"/>
</dbReference>
<evidence type="ECO:0000313" key="13">
    <source>
        <dbReference type="EMBL" id="JAS25582.1"/>
    </source>
</evidence>
<dbReference type="InterPro" id="IPR041742">
    <property type="entry name" value="Sec24-like_trunk_dom"/>
</dbReference>
<feature type="compositionally biased region" description="Low complexity" evidence="7">
    <location>
        <begin position="28"/>
        <end position="40"/>
    </location>
</feature>
<feature type="compositionally biased region" description="Polar residues" evidence="7">
    <location>
        <begin position="1"/>
        <end position="27"/>
    </location>
</feature>
<name>A0A1B6DIU7_9HEMI</name>
<comment type="subcellular location">
    <subcellularLocation>
        <location evidence="1">Cytoplasmic vesicle</location>
        <location evidence="1">COPII-coated vesicle membrane</location>
        <topology evidence="1">Peripheral membrane protein</topology>
        <orientation evidence="1">Cytoplasmic side</orientation>
    </subcellularLocation>
    <subcellularLocation>
        <location evidence="2">Endoplasmic reticulum membrane</location>
        <topology evidence="2">Peripheral membrane protein</topology>
        <orientation evidence="2">Cytoplasmic side</orientation>
    </subcellularLocation>
</comment>
<dbReference type="SUPFAM" id="SSF53300">
    <property type="entry name" value="vWA-like"/>
    <property type="match status" value="1"/>
</dbReference>
<evidence type="ECO:0000259" key="10">
    <source>
        <dbReference type="Pfam" id="PF04811"/>
    </source>
</evidence>
<keyword evidence="4" id="KW-0813">Transport</keyword>
<dbReference type="SUPFAM" id="SSF82754">
    <property type="entry name" value="C-terminal, gelsolin-like domain of Sec23/24"/>
    <property type="match status" value="1"/>
</dbReference>
<comment type="similarity">
    <text evidence="3">Belongs to the SEC23/SEC24 family. SEC24 subfamily.</text>
</comment>
<evidence type="ECO:0000256" key="4">
    <source>
        <dbReference type="ARBA" id="ARBA00022448"/>
    </source>
</evidence>
<dbReference type="GO" id="GO:0000149">
    <property type="term" value="F:SNARE binding"/>
    <property type="evidence" value="ECO:0007669"/>
    <property type="project" value="TreeGrafter"/>
</dbReference>
<evidence type="ECO:0000256" key="6">
    <source>
        <dbReference type="ARBA" id="ARBA00023329"/>
    </source>
</evidence>
<dbReference type="Pfam" id="PF00626">
    <property type="entry name" value="Gelsolin"/>
    <property type="match status" value="1"/>
</dbReference>
<evidence type="ECO:0000259" key="11">
    <source>
        <dbReference type="Pfam" id="PF04815"/>
    </source>
</evidence>
<evidence type="ECO:0000256" key="1">
    <source>
        <dbReference type="ARBA" id="ARBA00004299"/>
    </source>
</evidence>
<dbReference type="GO" id="GO:0030127">
    <property type="term" value="C:COPII vesicle coat"/>
    <property type="evidence" value="ECO:0007669"/>
    <property type="project" value="InterPro"/>
</dbReference>
<evidence type="ECO:0000256" key="3">
    <source>
        <dbReference type="ARBA" id="ARBA00008334"/>
    </source>
</evidence>
<dbReference type="InterPro" id="IPR006896">
    <property type="entry name" value="Sec23/24_trunk_dom"/>
</dbReference>
<dbReference type="Gene3D" id="2.60.40.1670">
    <property type="entry name" value="beta-sandwich domain of Sec23/24"/>
    <property type="match status" value="1"/>
</dbReference>
<dbReference type="FunFam" id="3.40.50.410:FF:000020">
    <property type="entry name" value="protein transport protein Sec24D isoform X1"/>
    <property type="match status" value="1"/>
</dbReference>
<dbReference type="InterPro" id="IPR012990">
    <property type="entry name" value="Beta-sandwich_Sec23_24"/>
</dbReference>
<dbReference type="InterPro" id="IPR006895">
    <property type="entry name" value="Znf_Sec23_Sec24"/>
</dbReference>
<accession>A0A1B6DIU7</accession>
<dbReference type="SUPFAM" id="SSF81811">
    <property type="entry name" value="Helical domain of Sec23/24"/>
    <property type="match status" value="1"/>
</dbReference>
<gene>
    <name evidence="13" type="ORF">g.28724</name>
</gene>
<dbReference type="InterPro" id="IPR036175">
    <property type="entry name" value="Sec23/24_helical_dom_sf"/>
</dbReference>
<feature type="domain" description="Sec23/Sec24 trunk" evidence="10">
    <location>
        <begin position="490"/>
        <end position="733"/>
    </location>
</feature>
<dbReference type="Pfam" id="PF04815">
    <property type="entry name" value="Sec23_helical"/>
    <property type="match status" value="1"/>
</dbReference>
<protein>
    <recommendedName>
        <fullName evidence="14">Protein transport protein Sec24C</fullName>
    </recommendedName>
</protein>
<evidence type="ECO:0000259" key="8">
    <source>
        <dbReference type="Pfam" id="PF00626"/>
    </source>
</evidence>
<feature type="domain" description="Sec23/Sec24 helical" evidence="11">
    <location>
        <begin position="835"/>
        <end position="935"/>
    </location>
</feature>
<dbReference type="SUPFAM" id="SSF81995">
    <property type="entry name" value="beta-sandwich domain of Sec23/24"/>
    <property type="match status" value="1"/>
</dbReference>
<dbReference type="SUPFAM" id="SSF82919">
    <property type="entry name" value="Zn-finger domain of Sec23/24"/>
    <property type="match status" value="1"/>
</dbReference>
<dbReference type="Gene3D" id="3.40.50.410">
    <property type="entry name" value="von Willebrand factor, type A domain"/>
    <property type="match status" value="1"/>
</dbReference>
<feature type="domain" description="Zinc finger Sec23/Sec24-type" evidence="9">
    <location>
        <begin position="413"/>
        <end position="451"/>
    </location>
</feature>
<dbReference type="Gene3D" id="2.30.30.380">
    <property type="entry name" value="Zn-finger domain of Sec23/24"/>
    <property type="match status" value="1"/>
</dbReference>
<dbReference type="GO" id="GO:0090110">
    <property type="term" value="P:COPII-coated vesicle cargo loading"/>
    <property type="evidence" value="ECO:0007669"/>
    <property type="project" value="TreeGrafter"/>
</dbReference>
<sequence length="1088" mass="120856">MNPQYLQQSTQQQFNSPPPNSYGTYGVSSSVHSTNSSQQQFRGSSQNTLAQPQIFPGSIQQTQVSTTGGQIPPSTLNVSQQLLQSQMAGMNINGQRIQSQQNSFPTGALKMPSSFPPVINGGSPPDLISPNQQFTSMQQLNTRPLASTLQSQFINGAPSTVEAKTGVSDVGKCDQSGSESGFTSQINTGSRFPLQTTFGQGFPSQSNLSQMNIASNGAGNAVQQSLSSGILPPTNLGSVFPSVSNNNLHNFPKQANIGSGFPPQPNSRQGLPPQHLSGYPPLPQQVYPPPQPNQPPGLYNQPGQYPQQQARKLDPDQMPSPMQVVLEDQKTKGGLFLTNQKGQVPPLVTTDFVVQDQGNASPRFLRSTMYNVPINHDMMKQAAVPFGLLISPMADVAEGEHNPPIVNMGEIGPIRCIRCKAYMSPFMQFIDGGRRFQCLFCKATTEVPDVYFQHLDHTGQRVDRYERPELVLGAYELIATKEYCRNDQLPKPPAYIFMIDVSYNNIKSGMVHVLCSNMKEILKLLPKEENESKTRMKVGFVTYNSSVHFYNIKACLAQPQMLVVGDVNDMFMPLLDGFLVDPEESSSVIDSLMEQIPEMFADTRETETILYPVIQAGMEALKASECAGKLFIFHSSLPIANAPGKLQNRDDRKLLGTDKEKSVLNPQCKEYNNLAQDCVSAGCSIDLFILNNSYIDLATLGQVCRLTGGEIFKYTYFQVNVDGERLIADVKHNVSRRTVFDAVMRVRTSTGVRPTDFFGHFFISNARDMELASIDCDKALAVEINHDDKLTEEEGVYIQVALLHTSCGGQRRIRILNLALKTCGQMADLFRTCELDTIVNFLSKQALYRLKEHAPKEVKDTLVNRCAMMLACYRKNCASPSSAGQLILPECMKLLPLYVSCMLKSDALSGGSDMTIDDRTFVMEAVNTMDIPSSVVYFYPRLIPIHDLDTSIDDIPQPIRCSVERLSEDGAYLLENGIHLFLWLGLNLSGEWLQAIFGVNNPAQVDTDSTKLPELDNPLSLKLRRLISIVRLQRHRYMRLTLVRQRDKMEMLLKHFLVEDRGIDGSSSYVDFLCHMHKEIRNILNIIS</sequence>
<feature type="domain" description="Gelsolin-like" evidence="8">
    <location>
        <begin position="955"/>
        <end position="1026"/>
    </location>
</feature>
<evidence type="ECO:0000256" key="7">
    <source>
        <dbReference type="SAM" id="MobiDB-lite"/>
    </source>
</evidence>
<feature type="domain" description="Sec23/Sec24 beta-sandwich" evidence="12">
    <location>
        <begin position="740"/>
        <end position="822"/>
    </location>
</feature>
<dbReference type="Pfam" id="PF04811">
    <property type="entry name" value="Sec23_trunk"/>
    <property type="match status" value="1"/>
</dbReference>
<dbReference type="InterPro" id="IPR036180">
    <property type="entry name" value="Gelsolin-like_dom_sf"/>
</dbReference>
<reference evidence="13" key="1">
    <citation type="submission" date="2015-12" db="EMBL/GenBank/DDBJ databases">
        <title>De novo transcriptome assembly of four potential Pierce s Disease insect vectors from Arizona vineyards.</title>
        <authorList>
            <person name="Tassone E.E."/>
        </authorList>
    </citation>
    <scope>NUCLEOTIDE SEQUENCE</scope>
</reference>
<dbReference type="InterPro" id="IPR050550">
    <property type="entry name" value="SEC23_SEC24_subfamily"/>
</dbReference>
<dbReference type="EMBL" id="GEDC01011716">
    <property type="protein sequence ID" value="JAS25582.1"/>
    <property type="molecule type" value="Transcribed_RNA"/>
</dbReference>
<evidence type="ECO:0008006" key="14">
    <source>
        <dbReference type="Google" id="ProtNLM"/>
    </source>
</evidence>
<dbReference type="Pfam" id="PF08033">
    <property type="entry name" value="Sec23_BS"/>
    <property type="match status" value="1"/>
</dbReference>
<dbReference type="GO" id="GO:0008270">
    <property type="term" value="F:zinc ion binding"/>
    <property type="evidence" value="ECO:0007669"/>
    <property type="project" value="InterPro"/>
</dbReference>
<dbReference type="PANTHER" id="PTHR13803">
    <property type="entry name" value="SEC24-RELATED PROTEIN"/>
    <property type="match status" value="1"/>
</dbReference>
<dbReference type="CDD" id="cd01479">
    <property type="entry name" value="Sec24-like"/>
    <property type="match status" value="1"/>
</dbReference>
<dbReference type="InterPro" id="IPR006900">
    <property type="entry name" value="Sec23/24_helical_dom"/>
</dbReference>
<evidence type="ECO:0000259" key="9">
    <source>
        <dbReference type="Pfam" id="PF04810"/>
    </source>
</evidence>
<dbReference type="GO" id="GO:0070971">
    <property type="term" value="C:endoplasmic reticulum exit site"/>
    <property type="evidence" value="ECO:0007669"/>
    <property type="project" value="TreeGrafter"/>
</dbReference>
<evidence type="ECO:0000256" key="5">
    <source>
        <dbReference type="ARBA" id="ARBA00022927"/>
    </source>
</evidence>
<dbReference type="GO" id="GO:0006886">
    <property type="term" value="P:intracellular protein transport"/>
    <property type="evidence" value="ECO:0007669"/>
    <property type="project" value="InterPro"/>
</dbReference>
<dbReference type="AlphaFoldDB" id="A0A1B6DIU7"/>
<feature type="compositionally biased region" description="Pro residues" evidence="7">
    <location>
        <begin position="280"/>
        <end position="295"/>
    </location>
</feature>
<dbReference type="PANTHER" id="PTHR13803:SF4">
    <property type="entry name" value="SECRETORY 24CD, ISOFORM C"/>
    <property type="match status" value="1"/>
</dbReference>
<dbReference type="InterPro" id="IPR007123">
    <property type="entry name" value="Gelsolin-like_dom"/>
</dbReference>
<proteinExistence type="inferred from homology"/>
<keyword evidence="6" id="KW-0968">Cytoplasmic vesicle</keyword>
<feature type="region of interest" description="Disordered" evidence="7">
    <location>
        <begin position="171"/>
        <end position="203"/>
    </location>
</feature>
<feature type="compositionally biased region" description="Low complexity" evidence="7">
    <location>
        <begin position="296"/>
        <end position="309"/>
    </location>
</feature>